<feature type="transmembrane region" description="Helical" evidence="1">
    <location>
        <begin position="69"/>
        <end position="90"/>
    </location>
</feature>
<sequence length="172" mass="19482">MGHLISRVLVKQISEKLTEEVLRVPLSNACSHILFGRYWSDIQSISKLHIPSMELLAAITEGVWLAMRIFSVLGMSVIFSLVGGCVLMCLCDLKLAAVASVIMSAHRQAVNEREQGLHSRRCMRFPIYYFFTRFKYWMPTAVPHFAKFAPSWLQLQKESVPLRQTGPGADIL</sequence>
<keyword evidence="1" id="KW-0472">Membrane</keyword>
<dbReference type="EMBL" id="JH795867">
    <property type="protein sequence ID" value="EJU00449.1"/>
    <property type="molecule type" value="Genomic_DNA"/>
</dbReference>
<keyword evidence="1" id="KW-0812">Transmembrane</keyword>
<organism evidence="2 3">
    <name type="scientific">Dacryopinax primogenitus (strain DJM 731)</name>
    <name type="common">Brown rot fungus</name>
    <dbReference type="NCBI Taxonomy" id="1858805"/>
    <lineage>
        <taxon>Eukaryota</taxon>
        <taxon>Fungi</taxon>
        <taxon>Dikarya</taxon>
        <taxon>Basidiomycota</taxon>
        <taxon>Agaricomycotina</taxon>
        <taxon>Dacrymycetes</taxon>
        <taxon>Dacrymycetales</taxon>
        <taxon>Dacrymycetaceae</taxon>
        <taxon>Dacryopinax</taxon>
    </lineage>
</organism>
<evidence type="ECO:0000256" key="1">
    <source>
        <dbReference type="SAM" id="Phobius"/>
    </source>
</evidence>
<reference evidence="2 3" key="1">
    <citation type="journal article" date="2012" name="Science">
        <title>The Paleozoic origin of enzymatic lignin decomposition reconstructed from 31 fungal genomes.</title>
        <authorList>
            <person name="Floudas D."/>
            <person name="Binder M."/>
            <person name="Riley R."/>
            <person name="Barry K."/>
            <person name="Blanchette R.A."/>
            <person name="Henrissat B."/>
            <person name="Martinez A.T."/>
            <person name="Otillar R."/>
            <person name="Spatafora J.W."/>
            <person name="Yadav J.S."/>
            <person name="Aerts A."/>
            <person name="Benoit I."/>
            <person name="Boyd A."/>
            <person name="Carlson A."/>
            <person name="Copeland A."/>
            <person name="Coutinho P.M."/>
            <person name="de Vries R.P."/>
            <person name="Ferreira P."/>
            <person name="Findley K."/>
            <person name="Foster B."/>
            <person name="Gaskell J."/>
            <person name="Glotzer D."/>
            <person name="Gorecki P."/>
            <person name="Heitman J."/>
            <person name="Hesse C."/>
            <person name="Hori C."/>
            <person name="Igarashi K."/>
            <person name="Jurgens J.A."/>
            <person name="Kallen N."/>
            <person name="Kersten P."/>
            <person name="Kohler A."/>
            <person name="Kuees U."/>
            <person name="Kumar T.K.A."/>
            <person name="Kuo A."/>
            <person name="LaButti K."/>
            <person name="Larrondo L.F."/>
            <person name="Lindquist E."/>
            <person name="Ling A."/>
            <person name="Lombard V."/>
            <person name="Lucas S."/>
            <person name="Lundell T."/>
            <person name="Martin R."/>
            <person name="McLaughlin D.J."/>
            <person name="Morgenstern I."/>
            <person name="Morin E."/>
            <person name="Murat C."/>
            <person name="Nagy L.G."/>
            <person name="Nolan M."/>
            <person name="Ohm R.A."/>
            <person name="Patyshakuliyeva A."/>
            <person name="Rokas A."/>
            <person name="Ruiz-Duenas F.J."/>
            <person name="Sabat G."/>
            <person name="Salamov A."/>
            <person name="Samejima M."/>
            <person name="Schmutz J."/>
            <person name="Slot J.C."/>
            <person name="St John F."/>
            <person name="Stenlid J."/>
            <person name="Sun H."/>
            <person name="Sun S."/>
            <person name="Syed K."/>
            <person name="Tsang A."/>
            <person name="Wiebenga A."/>
            <person name="Young D."/>
            <person name="Pisabarro A."/>
            <person name="Eastwood D.C."/>
            <person name="Martin F."/>
            <person name="Cullen D."/>
            <person name="Grigoriev I.V."/>
            <person name="Hibbett D.S."/>
        </authorList>
    </citation>
    <scope>NUCLEOTIDE SEQUENCE [LARGE SCALE GENOMIC DNA]</scope>
    <source>
        <strain evidence="2 3">DJM-731 SS1</strain>
    </source>
</reference>
<accession>M5FVR9</accession>
<name>M5FVR9_DACPD</name>
<proteinExistence type="predicted"/>
<evidence type="ECO:0000313" key="2">
    <source>
        <dbReference type="EMBL" id="EJU00449.1"/>
    </source>
</evidence>
<keyword evidence="1" id="KW-1133">Transmembrane helix</keyword>
<dbReference type="GeneID" id="63683890"/>
<dbReference type="Proteomes" id="UP000030653">
    <property type="component" value="Unassembled WGS sequence"/>
</dbReference>
<evidence type="ECO:0000313" key="3">
    <source>
        <dbReference type="Proteomes" id="UP000030653"/>
    </source>
</evidence>
<dbReference type="RefSeq" id="XP_040627346.1">
    <property type="nucleotide sequence ID" value="XM_040768828.1"/>
</dbReference>
<keyword evidence="3" id="KW-1185">Reference proteome</keyword>
<dbReference type="HOGENOM" id="CLU_1555208_0_0_1"/>
<dbReference type="AlphaFoldDB" id="M5FVR9"/>
<protein>
    <submittedName>
        <fullName evidence="2">Uncharacterized protein</fullName>
    </submittedName>
</protein>
<gene>
    <name evidence="2" type="ORF">DACRYDRAFT_109165</name>
</gene>